<proteinExistence type="predicted"/>
<keyword evidence="2" id="KW-1185">Reference proteome</keyword>
<dbReference type="Proteomes" id="UP000616151">
    <property type="component" value="Unassembled WGS sequence"/>
</dbReference>
<name>A0ACC5R8W0_9HYPH</name>
<accession>A0ACC5R8W0</accession>
<sequence length="374" mass="39214">MKKTLVSLFVLALLAGAGYTAQRAGWVEPIVSAATGKLKAAAPQPAAEKRQARPANASPVEVVAAAAKTLSDDITAVGSLLSDESVQIAAETNGRVAEIAFTEGQSVAAGAVLIKLDDKLIAAQLEDAKARLTLAQSTYDRAATLRKSGTASQTTLDTAQSELLVQQAAYDLISTQQEKLSIKAPFPGELGFRSISLGAYVTAGTPLVNLEKIDQLKVNFSVPEFYLSKLAAGQKIDITADALPGVRFEGTIYAIDPAIDVNGRAVRVKATLANQDGKLRPGLLARITVKGQPRTAVTIPESALVSRGEDFLVFKTDNGKAKETKVLAGRRENGFVEILDGIEVGQQVVIAGQSRLRDGSDVEIVPPATAAVEG</sequence>
<evidence type="ECO:0000313" key="2">
    <source>
        <dbReference type="Proteomes" id="UP000616151"/>
    </source>
</evidence>
<protein>
    <submittedName>
        <fullName evidence="1">Efflux RND transporter periplasmic adaptor subunit</fullName>
    </submittedName>
</protein>
<comment type="caution">
    <text evidence="1">The sequence shown here is derived from an EMBL/GenBank/DDBJ whole genome shotgun (WGS) entry which is preliminary data.</text>
</comment>
<organism evidence="1 2">
    <name type="scientific">Taklimakanibacter albus</name>
    <dbReference type="NCBI Taxonomy" id="2800327"/>
    <lineage>
        <taxon>Bacteria</taxon>
        <taxon>Pseudomonadati</taxon>
        <taxon>Pseudomonadota</taxon>
        <taxon>Alphaproteobacteria</taxon>
        <taxon>Hyphomicrobiales</taxon>
        <taxon>Aestuariivirgaceae</taxon>
        <taxon>Taklimakanibacter</taxon>
    </lineage>
</organism>
<dbReference type="EMBL" id="JAENHL010000007">
    <property type="protein sequence ID" value="MBK1869064.1"/>
    <property type="molecule type" value="Genomic_DNA"/>
</dbReference>
<reference evidence="1" key="1">
    <citation type="submission" date="2021-01" db="EMBL/GenBank/DDBJ databases">
        <authorList>
            <person name="Sun Q."/>
        </authorList>
    </citation>
    <scope>NUCLEOTIDE SEQUENCE</scope>
    <source>
        <strain evidence="1">YIM B02566</strain>
    </source>
</reference>
<evidence type="ECO:0000313" key="1">
    <source>
        <dbReference type="EMBL" id="MBK1869064.1"/>
    </source>
</evidence>
<gene>
    <name evidence="1" type="ORF">JHL16_22080</name>
</gene>